<dbReference type="AlphaFoldDB" id="A0AB39VKE8"/>
<dbReference type="KEGG" id="lrug:AB8B22_04035"/>
<gene>
    <name evidence="1" type="ORF">AB8B22_04035</name>
</gene>
<dbReference type="RefSeq" id="WP_369711746.1">
    <property type="nucleotide sequence ID" value="NZ_CP165644.1"/>
</dbReference>
<sequence length="132" mass="15392">MEKPELNDNIEYPIDRLGITVVEIRPYDNSKVELIYKAMEVEAVIKTGINTNLNYPFEKGKFKYKLKKVLISKELINKLIPESINLAKVNRTLNELEARKMGIKVNSVEIKFDLKEKNANRIYFKNGIIYID</sequence>
<accession>A0AB39VKE8</accession>
<reference evidence="1" key="1">
    <citation type="submission" date="2024-07" db="EMBL/GenBank/DDBJ databases">
        <authorList>
            <person name="Li X.-J."/>
            <person name="Wang X."/>
        </authorList>
    </citation>
    <scope>NUCLEOTIDE SEQUENCE</scope>
    <source>
        <strain evidence="1">HSP-334</strain>
    </source>
</reference>
<protein>
    <submittedName>
        <fullName evidence="1">Uncharacterized protein</fullName>
    </submittedName>
</protein>
<dbReference type="EMBL" id="CP165644">
    <property type="protein sequence ID" value="XDU67589.1"/>
    <property type="molecule type" value="Genomic_DNA"/>
</dbReference>
<name>A0AB39VKE8_9FUSO</name>
<proteinExistence type="predicted"/>
<organism evidence="1">
    <name type="scientific">Leptotrichia rugosa</name>
    <dbReference type="NCBI Taxonomy" id="3239302"/>
    <lineage>
        <taxon>Bacteria</taxon>
        <taxon>Fusobacteriati</taxon>
        <taxon>Fusobacteriota</taxon>
        <taxon>Fusobacteriia</taxon>
        <taxon>Fusobacteriales</taxon>
        <taxon>Leptotrichiaceae</taxon>
        <taxon>Leptotrichia</taxon>
    </lineage>
</organism>
<evidence type="ECO:0000313" key="1">
    <source>
        <dbReference type="EMBL" id="XDU67589.1"/>
    </source>
</evidence>